<comment type="caution">
    <text evidence="6">The sequence shown here is derived from an EMBL/GenBank/DDBJ whole genome shotgun (WGS) entry which is preliminary data.</text>
</comment>
<feature type="domain" description="Shugoshin C-terminal" evidence="5">
    <location>
        <begin position="338"/>
        <end position="362"/>
    </location>
</feature>
<reference evidence="6 7" key="1">
    <citation type="submission" date="2024-01" db="EMBL/GenBank/DDBJ databases">
        <title>The genomes of 5 underutilized Papilionoideae crops provide insights into root nodulation and disease resistanc.</title>
        <authorList>
            <person name="Yuan L."/>
        </authorList>
    </citation>
    <scope>NUCLEOTIDE SEQUENCE [LARGE SCALE GENOMIC DNA]</scope>
    <source>
        <strain evidence="6">ZHUSHIDOU_FW_LH</strain>
        <tissue evidence="6">Leaf</tissue>
    </source>
</reference>
<dbReference type="Proteomes" id="UP001372338">
    <property type="component" value="Unassembled WGS sequence"/>
</dbReference>
<evidence type="ECO:0000313" key="7">
    <source>
        <dbReference type="Proteomes" id="UP001372338"/>
    </source>
</evidence>
<dbReference type="InterPro" id="IPR011515">
    <property type="entry name" value="Shugoshin_C"/>
</dbReference>
<dbReference type="GO" id="GO:0034090">
    <property type="term" value="P:maintenance of meiotic sister chromatid cohesion"/>
    <property type="evidence" value="ECO:0007669"/>
    <property type="project" value="InterPro"/>
</dbReference>
<dbReference type="GO" id="GO:0005634">
    <property type="term" value="C:nucleus"/>
    <property type="evidence" value="ECO:0007669"/>
    <property type="project" value="InterPro"/>
</dbReference>
<feature type="region of interest" description="Disordered" evidence="4">
    <location>
        <begin position="125"/>
        <end position="205"/>
    </location>
</feature>
<evidence type="ECO:0000256" key="2">
    <source>
        <dbReference type="ARBA" id="ARBA00022829"/>
    </source>
</evidence>
<keyword evidence="7" id="KW-1185">Reference proteome</keyword>
<protein>
    <recommendedName>
        <fullName evidence="5">Shugoshin C-terminal domain-containing protein</fullName>
    </recommendedName>
</protein>
<dbReference type="AlphaFoldDB" id="A0AAN9EEL3"/>
<feature type="compositionally biased region" description="Polar residues" evidence="4">
    <location>
        <begin position="219"/>
        <end position="233"/>
    </location>
</feature>
<feature type="coiled-coil region" evidence="3">
    <location>
        <begin position="52"/>
        <end position="100"/>
    </location>
</feature>
<evidence type="ECO:0000256" key="1">
    <source>
        <dbReference type="ARBA" id="ARBA00010845"/>
    </source>
</evidence>
<dbReference type="EMBL" id="JAYWIO010000006">
    <property type="protein sequence ID" value="KAK7255808.1"/>
    <property type="molecule type" value="Genomic_DNA"/>
</dbReference>
<evidence type="ECO:0000313" key="6">
    <source>
        <dbReference type="EMBL" id="KAK7255808.1"/>
    </source>
</evidence>
<proteinExistence type="inferred from homology"/>
<keyword evidence="2" id="KW-0159">Chromosome partition</keyword>
<keyword evidence="3" id="KW-0175">Coiled coil</keyword>
<dbReference type="InterPro" id="IPR044693">
    <property type="entry name" value="SGO_plant"/>
</dbReference>
<evidence type="ECO:0000259" key="5">
    <source>
        <dbReference type="Pfam" id="PF07557"/>
    </source>
</evidence>
<evidence type="ECO:0000256" key="3">
    <source>
        <dbReference type="SAM" id="Coils"/>
    </source>
</evidence>
<sequence>MLTDITNFKHHQQARLKSPLNEQLKPPSASLAVAAPDVSSDQLLKENAIAIIESCKAELQKSQTNFQKLQKQNSELALTNSRMLAELNSSRQRLRELQHELGSKNGILIAMKLELTAKEHIEKSKHEIDSNQVRASQNKQPDQTLEEGDKGDNGCHAKRKRVSKSQSSAPAVVKQLKPTGTVDSQRYSLRRQSKMEKPRPTEDDCFEVDEIKYDVSHLQENLANKSDETSSGSKVHEEAREDAESSGTTNSEQVHAKKNIDEKRPSLRRQSARFKPENLEPTEDSFEIDDAKFDISHLCDDMSEKRGPTPSSLTSGQENIENNAYNFDPRETRRSSVGRPLRRTVEKIQSYKEVPLNVKMRRPT</sequence>
<dbReference type="GO" id="GO:0045144">
    <property type="term" value="P:meiotic sister chromatid segregation"/>
    <property type="evidence" value="ECO:0007669"/>
    <property type="project" value="InterPro"/>
</dbReference>
<feature type="region of interest" description="Disordered" evidence="4">
    <location>
        <begin position="300"/>
        <end position="341"/>
    </location>
</feature>
<comment type="similarity">
    <text evidence="1">Belongs to the shugoshin family.</text>
</comment>
<gene>
    <name evidence="6" type="ORF">RIF29_29229</name>
</gene>
<dbReference type="Pfam" id="PF07557">
    <property type="entry name" value="Shugoshin_C"/>
    <property type="match status" value="1"/>
</dbReference>
<feature type="compositionally biased region" description="Basic and acidic residues" evidence="4">
    <location>
        <begin position="193"/>
        <end position="202"/>
    </location>
</feature>
<organism evidence="6 7">
    <name type="scientific">Crotalaria pallida</name>
    <name type="common">Smooth rattlebox</name>
    <name type="synonym">Crotalaria striata</name>
    <dbReference type="NCBI Taxonomy" id="3830"/>
    <lineage>
        <taxon>Eukaryota</taxon>
        <taxon>Viridiplantae</taxon>
        <taxon>Streptophyta</taxon>
        <taxon>Embryophyta</taxon>
        <taxon>Tracheophyta</taxon>
        <taxon>Spermatophyta</taxon>
        <taxon>Magnoliopsida</taxon>
        <taxon>eudicotyledons</taxon>
        <taxon>Gunneridae</taxon>
        <taxon>Pentapetalae</taxon>
        <taxon>rosids</taxon>
        <taxon>fabids</taxon>
        <taxon>Fabales</taxon>
        <taxon>Fabaceae</taxon>
        <taxon>Papilionoideae</taxon>
        <taxon>50 kb inversion clade</taxon>
        <taxon>genistoids sensu lato</taxon>
        <taxon>core genistoids</taxon>
        <taxon>Crotalarieae</taxon>
        <taxon>Crotalaria</taxon>
    </lineage>
</organism>
<feature type="compositionally biased region" description="Basic and acidic residues" evidence="4">
    <location>
        <begin position="254"/>
        <end position="265"/>
    </location>
</feature>
<feature type="region of interest" description="Disordered" evidence="4">
    <location>
        <begin position="219"/>
        <end position="288"/>
    </location>
</feature>
<dbReference type="GO" id="GO:0000775">
    <property type="term" value="C:chromosome, centromeric region"/>
    <property type="evidence" value="ECO:0007669"/>
    <property type="project" value="InterPro"/>
</dbReference>
<feature type="compositionally biased region" description="Basic and acidic residues" evidence="4">
    <location>
        <begin position="234"/>
        <end position="243"/>
    </location>
</feature>
<dbReference type="PANTHER" id="PTHR34373">
    <property type="entry name" value="SHUGOSHIN 2"/>
    <property type="match status" value="1"/>
</dbReference>
<dbReference type="PANTHER" id="PTHR34373:SF9">
    <property type="entry name" value="SHUGOSHIN 2"/>
    <property type="match status" value="1"/>
</dbReference>
<feature type="compositionally biased region" description="Polar residues" evidence="4">
    <location>
        <begin position="130"/>
        <end position="143"/>
    </location>
</feature>
<evidence type="ECO:0000256" key="4">
    <source>
        <dbReference type="SAM" id="MobiDB-lite"/>
    </source>
</evidence>
<name>A0AAN9EEL3_CROPI</name>
<accession>A0AAN9EEL3</accession>
<feature type="compositionally biased region" description="Polar residues" evidence="4">
    <location>
        <begin position="309"/>
        <end position="325"/>
    </location>
</feature>